<dbReference type="STRING" id="102285.A0A0R3TQU0"/>
<sequence length="215" mass="25263">MLQKENIKKVRIAVEGNIGCGKSTFLEEINAIYPNMEIFPEPIDKWSDVGGFNLFENFYANPRKWCTPFRSHVMATIADQLSKPQTAKFRLIERSIHSNFHCFTEANHDAGAISDCDYEVIKKFYAYLSRLPMFKLELIIYLRSTPEICAERIKRRQRRGEEGINIEYLQKLHDLHEKWLIGSTQNISAPLMVGKFTFKFLVFEDFRLFPKQRRS</sequence>
<dbReference type="PANTHER" id="PTHR10513">
    <property type="entry name" value="DEOXYNUCLEOSIDE KINASE"/>
    <property type="match status" value="1"/>
</dbReference>
<evidence type="ECO:0000313" key="5">
    <source>
        <dbReference type="EMBL" id="VDO06734.1"/>
    </source>
</evidence>
<evidence type="ECO:0000256" key="1">
    <source>
        <dbReference type="ARBA" id="ARBA00007420"/>
    </source>
</evidence>
<dbReference type="InterPro" id="IPR027417">
    <property type="entry name" value="P-loop_NTPase"/>
</dbReference>
<feature type="active site" description="Proton acceptor" evidence="2">
    <location>
        <position position="93"/>
    </location>
</feature>
<dbReference type="CDD" id="cd01673">
    <property type="entry name" value="dNK"/>
    <property type="match status" value="1"/>
</dbReference>
<keyword evidence="6" id="KW-1185">Reference proteome</keyword>
<dbReference type="InterPro" id="IPR002624">
    <property type="entry name" value="DCK/DGK"/>
</dbReference>
<evidence type="ECO:0000259" key="4">
    <source>
        <dbReference type="Pfam" id="PF01712"/>
    </source>
</evidence>
<reference evidence="7" key="1">
    <citation type="submission" date="2017-02" db="UniProtKB">
        <authorList>
            <consortium name="WormBaseParasite"/>
        </authorList>
    </citation>
    <scope>IDENTIFICATION</scope>
</reference>
<reference evidence="5 6" key="2">
    <citation type="submission" date="2018-11" db="EMBL/GenBank/DDBJ databases">
        <authorList>
            <consortium name="Pathogen Informatics"/>
        </authorList>
    </citation>
    <scope>NUCLEOTIDE SEQUENCE [LARGE SCALE GENOMIC DNA]</scope>
</reference>
<dbReference type="GO" id="GO:0019136">
    <property type="term" value="F:deoxynucleoside kinase activity"/>
    <property type="evidence" value="ECO:0007669"/>
    <property type="project" value="InterPro"/>
</dbReference>
<dbReference type="PIRSF" id="PIRSF000705">
    <property type="entry name" value="DNK"/>
    <property type="match status" value="1"/>
</dbReference>
<dbReference type="PANTHER" id="PTHR10513:SF24">
    <property type="entry name" value="THYMIDINE KINASE 2, MITOCHONDRIAL"/>
    <property type="match status" value="1"/>
</dbReference>
<dbReference type="AlphaFoldDB" id="A0A0R3TQU0"/>
<dbReference type="OrthoDB" id="567086at2759"/>
<name>A0A0R3TQU0_RODNA</name>
<dbReference type="Pfam" id="PF01712">
    <property type="entry name" value="dNK"/>
    <property type="match status" value="1"/>
</dbReference>
<feature type="binding site" evidence="3">
    <location>
        <begin position="152"/>
        <end position="156"/>
    </location>
    <ligand>
        <name>ATP</name>
        <dbReference type="ChEBI" id="CHEBI:30616"/>
    </ligand>
</feature>
<evidence type="ECO:0000313" key="7">
    <source>
        <dbReference type="WBParaSite" id="HNAJ_0000992001-mRNA-1"/>
    </source>
</evidence>
<dbReference type="InterPro" id="IPR031314">
    <property type="entry name" value="DNK_dom"/>
</dbReference>
<evidence type="ECO:0000256" key="2">
    <source>
        <dbReference type="PIRSR" id="PIRSR000705-1"/>
    </source>
</evidence>
<organism evidence="7">
    <name type="scientific">Rodentolepis nana</name>
    <name type="common">Dwarf tapeworm</name>
    <name type="synonym">Hymenolepis nana</name>
    <dbReference type="NCBI Taxonomy" id="102285"/>
    <lineage>
        <taxon>Eukaryota</taxon>
        <taxon>Metazoa</taxon>
        <taxon>Spiralia</taxon>
        <taxon>Lophotrochozoa</taxon>
        <taxon>Platyhelminthes</taxon>
        <taxon>Cestoda</taxon>
        <taxon>Eucestoda</taxon>
        <taxon>Cyclophyllidea</taxon>
        <taxon>Hymenolepididae</taxon>
        <taxon>Rodentolepis</taxon>
    </lineage>
</organism>
<evidence type="ECO:0000256" key="3">
    <source>
        <dbReference type="PIRSR" id="PIRSR000705-3"/>
    </source>
</evidence>
<dbReference type="WBParaSite" id="HNAJ_0000992001-mRNA-1">
    <property type="protein sequence ID" value="HNAJ_0000992001-mRNA-1"/>
    <property type="gene ID" value="HNAJ_0000992001"/>
</dbReference>
<dbReference type="InterPro" id="IPR050566">
    <property type="entry name" value="Deoxyribonucleoside_kinase"/>
</dbReference>
<keyword evidence="3" id="KW-0067">ATP-binding</keyword>
<keyword evidence="3" id="KW-0547">Nucleotide-binding</keyword>
<evidence type="ECO:0000313" key="6">
    <source>
        <dbReference type="Proteomes" id="UP000278807"/>
    </source>
</evidence>
<dbReference type="GO" id="GO:0005739">
    <property type="term" value="C:mitochondrion"/>
    <property type="evidence" value="ECO:0007669"/>
    <property type="project" value="TreeGrafter"/>
</dbReference>
<dbReference type="SUPFAM" id="SSF52540">
    <property type="entry name" value="P-loop containing nucleoside triphosphate hydrolases"/>
    <property type="match status" value="1"/>
</dbReference>
<dbReference type="GO" id="GO:0005524">
    <property type="term" value="F:ATP binding"/>
    <property type="evidence" value="ECO:0007669"/>
    <property type="project" value="UniProtKB-KW"/>
</dbReference>
<proteinExistence type="inferred from homology"/>
<comment type="similarity">
    <text evidence="1">Belongs to the DCK/DGK family.</text>
</comment>
<protein>
    <submittedName>
        <fullName evidence="7">DNK domain-containing protein</fullName>
    </submittedName>
</protein>
<accession>A0A0R3TQU0</accession>
<dbReference type="EMBL" id="UZAE01012799">
    <property type="protein sequence ID" value="VDO06734.1"/>
    <property type="molecule type" value="Genomic_DNA"/>
</dbReference>
<gene>
    <name evidence="5" type="ORF">HNAJ_LOCUS9915</name>
</gene>
<feature type="binding site" evidence="3">
    <location>
        <begin position="16"/>
        <end position="24"/>
    </location>
    <ligand>
        <name>ATP</name>
        <dbReference type="ChEBI" id="CHEBI:30616"/>
    </ligand>
</feature>
<dbReference type="Proteomes" id="UP000278807">
    <property type="component" value="Unassembled WGS sequence"/>
</dbReference>
<dbReference type="Gene3D" id="3.40.50.300">
    <property type="entry name" value="P-loop containing nucleotide triphosphate hydrolases"/>
    <property type="match status" value="1"/>
</dbReference>
<feature type="domain" description="Deoxynucleoside kinase" evidence="4">
    <location>
        <begin position="12"/>
        <end position="185"/>
    </location>
</feature>